<dbReference type="PANTHER" id="PTHR43044">
    <property type="match status" value="1"/>
</dbReference>
<feature type="transmembrane region" description="Helical" evidence="1">
    <location>
        <begin position="266"/>
        <end position="288"/>
    </location>
</feature>
<reference evidence="2" key="1">
    <citation type="submission" date="2018-05" db="EMBL/GenBank/DDBJ databases">
        <authorList>
            <person name="Lanie J.A."/>
            <person name="Ng W.-L."/>
            <person name="Kazmierczak K.M."/>
            <person name="Andrzejewski T.M."/>
            <person name="Davidsen T.M."/>
            <person name="Wayne K.J."/>
            <person name="Tettelin H."/>
            <person name="Glass J.I."/>
            <person name="Rusch D."/>
            <person name="Podicherti R."/>
            <person name="Tsui H.-C.T."/>
            <person name="Winkler M.E."/>
        </authorList>
    </citation>
    <scope>NUCLEOTIDE SEQUENCE</scope>
</reference>
<evidence type="ECO:0000256" key="1">
    <source>
        <dbReference type="SAM" id="Phobius"/>
    </source>
</evidence>
<accession>A0A381NP86</accession>
<keyword evidence="1" id="KW-0472">Membrane</keyword>
<protein>
    <recommendedName>
        <fullName evidence="3">Quinol:cytochrome C oxidoreductase</fullName>
    </recommendedName>
</protein>
<feature type="transmembrane region" description="Helical" evidence="1">
    <location>
        <begin position="85"/>
        <end position="105"/>
    </location>
</feature>
<evidence type="ECO:0008006" key="3">
    <source>
        <dbReference type="Google" id="ProtNLM"/>
    </source>
</evidence>
<evidence type="ECO:0000313" key="2">
    <source>
        <dbReference type="EMBL" id="SUZ55658.1"/>
    </source>
</evidence>
<feature type="transmembrane region" description="Helical" evidence="1">
    <location>
        <begin position="40"/>
        <end position="64"/>
    </location>
</feature>
<dbReference type="EMBL" id="UINC01000454">
    <property type="protein sequence ID" value="SUZ55658.1"/>
    <property type="molecule type" value="Genomic_DNA"/>
</dbReference>
<keyword evidence="1" id="KW-1133">Transmembrane helix</keyword>
<keyword evidence="1" id="KW-0812">Transmembrane</keyword>
<feature type="transmembrane region" description="Helical" evidence="1">
    <location>
        <begin position="16"/>
        <end position="34"/>
    </location>
</feature>
<gene>
    <name evidence="2" type="ORF">METZ01_LOCUS8512</name>
</gene>
<dbReference type="PROSITE" id="PS51318">
    <property type="entry name" value="TAT"/>
    <property type="match status" value="1"/>
</dbReference>
<name>A0A381NP86_9ZZZZ</name>
<dbReference type="PANTHER" id="PTHR43044:SF1">
    <property type="entry name" value="QUINOL:CYTOCHROME C OXIDOREDUCTASE QUINONE-BINDING SUBUNIT 2"/>
    <property type="match status" value="1"/>
</dbReference>
<dbReference type="InterPro" id="IPR006311">
    <property type="entry name" value="TAT_signal"/>
</dbReference>
<feature type="transmembrane region" description="Helical" evidence="1">
    <location>
        <begin position="369"/>
        <end position="389"/>
    </location>
</feature>
<feature type="transmembrane region" description="Helical" evidence="1">
    <location>
        <begin position="190"/>
        <end position="213"/>
    </location>
</feature>
<proteinExistence type="predicted"/>
<feature type="transmembrane region" description="Helical" evidence="1">
    <location>
        <begin position="225"/>
        <end position="245"/>
    </location>
</feature>
<feature type="transmembrane region" description="Helical" evidence="1">
    <location>
        <begin position="332"/>
        <end position="349"/>
    </location>
</feature>
<feature type="transmembrane region" description="Helical" evidence="1">
    <location>
        <begin position="125"/>
        <end position="143"/>
    </location>
</feature>
<sequence>MHPAPLPIVSDGTRRGFLAATAVGAAAFAITLTLGNSLRAWQALLVNFLFFGGLAQAGVVISAIMQVTSSRWGRALKRTAEATSAFLPVSFLLLLILLAGTADWLPWVDEPVESKQAWLNVPFLVVRQVAGFFILSGLSLLYVGHSLRPDIGQLDESGAEPATGLSRRLIANWRGLNAEREASQRIQNRLAPAILIAYAWVFTLIAFDFVMSLDPHWFSTLAGGYYFIGNLFIGFAFLSVVAVWSRNRLDLSKYIGANQLHDVGKLLFGFCILWAYLFWSQYLVIWYGDLPEETEFIYHRMHGAWAPVAWTVFAMVFVVPFLVLLSRRVKTSARGLTTIALVGFAGMWLERFILVSPSLWHDEGVPLGLIELLVTLGTAGLFGWCYTTFLRTFPVLPTSDPRLAPASAHPAAHVLHAE</sequence>
<dbReference type="AlphaFoldDB" id="A0A381NP86"/>
<feature type="transmembrane region" description="Helical" evidence="1">
    <location>
        <begin position="308"/>
        <end position="325"/>
    </location>
</feature>
<organism evidence="2">
    <name type="scientific">marine metagenome</name>
    <dbReference type="NCBI Taxonomy" id="408172"/>
    <lineage>
        <taxon>unclassified sequences</taxon>
        <taxon>metagenomes</taxon>
        <taxon>ecological metagenomes</taxon>
    </lineage>
</organism>